<comment type="caution">
    <text evidence="2">The sequence shown here is derived from an EMBL/GenBank/DDBJ whole genome shotgun (WGS) entry which is preliminary data.</text>
</comment>
<evidence type="ECO:0000259" key="1">
    <source>
        <dbReference type="Pfam" id="PF00561"/>
    </source>
</evidence>
<protein>
    <submittedName>
        <fullName evidence="2">Rhamnosyltransferase subunit A</fullName>
    </submittedName>
</protein>
<dbReference type="Gene3D" id="3.40.50.1820">
    <property type="entry name" value="alpha/beta hydrolase"/>
    <property type="match status" value="1"/>
</dbReference>
<dbReference type="AlphaFoldDB" id="A0A329CUB4"/>
<organism evidence="2 3">
    <name type="scientific">Paraburkholderia bryophila</name>
    <dbReference type="NCBI Taxonomy" id="420952"/>
    <lineage>
        <taxon>Bacteria</taxon>
        <taxon>Pseudomonadati</taxon>
        <taxon>Pseudomonadota</taxon>
        <taxon>Betaproteobacteria</taxon>
        <taxon>Burkholderiales</taxon>
        <taxon>Burkholderiaceae</taxon>
        <taxon>Paraburkholderia</taxon>
    </lineage>
</organism>
<evidence type="ECO:0000313" key="3">
    <source>
        <dbReference type="Proteomes" id="UP000248918"/>
    </source>
</evidence>
<dbReference type="Proteomes" id="UP000248918">
    <property type="component" value="Unassembled WGS sequence"/>
</dbReference>
<name>A0A329CUB4_9BURK</name>
<dbReference type="EMBL" id="QLTK01000006">
    <property type="protein sequence ID" value="RAS34415.1"/>
    <property type="molecule type" value="Genomic_DNA"/>
</dbReference>
<sequence>MPIEKLLVPLPAGLKVYVERHVFDPAFESVILINGALATTASFGQTIKYLGERYNPICFDLPYAGQSKTHNKCSFVLSKDDEVDILLYLIRLFEPSFLLSVSWGGVASLLALSRERTSVRRAVIASFSPRLNEAMTAYVTAARDYIAAGENLKAAQLLNDTVGKHLSRIMKLYNYRYLTTLPREEQEQVAFHVEQILAIRPEQYLHEFRNIDCGLKFINGDLDEYTTPEDARSLSMHLKRAEFATIGQAGHFLDLEGKPALRQVRAAILDYFGPPPVQRALDCFETLAARSSLLPVTLAPVANVTGMANIGNAALQTSADHSFQQVELP</sequence>
<accession>A0A329CUB4</accession>
<gene>
    <name evidence="2" type="ORF">BX591_10696</name>
</gene>
<proteinExistence type="predicted"/>
<dbReference type="GO" id="GO:0016740">
    <property type="term" value="F:transferase activity"/>
    <property type="evidence" value="ECO:0007669"/>
    <property type="project" value="UniProtKB-KW"/>
</dbReference>
<dbReference type="SUPFAM" id="SSF53474">
    <property type="entry name" value="alpha/beta-Hydrolases"/>
    <property type="match status" value="1"/>
</dbReference>
<dbReference type="PANTHER" id="PTHR43194">
    <property type="entry name" value="HYDROLASE ALPHA/BETA FOLD FAMILY"/>
    <property type="match status" value="1"/>
</dbReference>
<dbReference type="Pfam" id="PF00561">
    <property type="entry name" value="Abhydrolase_1"/>
    <property type="match status" value="1"/>
</dbReference>
<feature type="domain" description="AB hydrolase-1" evidence="1">
    <location>
        <begin position="30"/>
        <end position="255"/>
    </location>
</feature>
<reference evidence="2 3" key="1">
    <citation type="submission" date="2018-06" db="EMBL/GenBank/DDBJ databases">
        <title>Genomic Encyclopedia of Type Strains, Phase III (KMG-III): the genomes of soil and plant-associated and newly described type strains.</title>
        <authorList>
            <person name="Whitman W."/>
        </authorList>
    </citation>
    <scope>NUCLEOTIDE SEQUENCE [LARGE SCALE GENOMIC DNA]</scope>
    <source>
        <strain evidence="2 3">LMG 23644</strain>
    </source>
</reference>
<dbReference type="InterPro" id="IPR050228">
    <property type="entry name" value="Carboxylesterase_BioH"/>
</dbReference>
<dbReference type="RefSeq" id="WP_420849368.1">
    <property type="nucleotide sequence ID" value="NZ_CADFFP010000025.1"/>
</dbReference>
<keyword evidence="2" id="KW-0808">Transferase</keyword>
<dbReference type="InterPro" id="IPR029058">
    <property type="entry name" value="AB_hydrolase_fold"/>
</dbReference>
<evidence type="ECO:0000313" key="2">
    <source>
        <dbReference type="EMBL" id="RAS34415.1"/>
    </source>
</evidence>
<dbReference type="PANTHER" id="PTHR43194:SF5">
    <property type="entry name" value="PIMELOYL-[ACYL-CARRIER PROTEIN] METHYL ESTER ESTERASE"/>
    <property type="match status" value="1"/>
</dbReference>
<dbReference type="InterPro" id="IPR000073">
    <property type="entry name" value="AB_hydrolase_1"/>
</dbReference>